<protein>
    <submittedName>
        <fullName evidence="1">Uncharacterized protein</fullName>
    </submittedName>
</protein>
<accession>A0A085MQ52</accession>
<dbReference type="AlphaFoldDB" id="A0A085MQ52"/>
<organism evidence="1">
    <name type="scientific">Trichuris suis</name>
    <name type="common">pig whipworm</name>
    <dbReference type="NCBI Taxonomy" id="68888"/>
    <lineage>
        <taxon>Eukaryota</taxon>
        <taxon>Metazoa</taxon>
        <taxon>Ecdysozoa</taxon>
        <taxon>Nematoda</taxon>
        <taxon>Enoplea</taxon>
        <taxon>Dorylaimia</taxon>
        <taxon>Trichinellida</taxon>
        <taxon>Trichuridae</taxon>
        <taxon>Trichuris</taxon>
    </lineage>
</organism>
<dbReference type="EMBL" id="KL368105">
    <property type="protein sequence ID" value="KFD59348.1"/>
    <property type="molecule type" value="Genomic_DNA"/>
</dbReference>
<sequence>MTFVHVGVQLHAPGTTIRHVLVRCLDGQAASEWYDFIPCHDIHTSTVILSLHGSRASGMTPHTIIYTHAGVIPSNHGNMPAVFIRYGTVWYAYGEVKDQRRWAKGMEVSGHGSRRQCES</sequence>
<evidence type="ECO:0000313" key="1">
    <source>
        <dbReference type="EMBL" id="KFD59348.1"/>
    </source>
</evidence>
<reference evidence="1" key="1">
    <citation type="journal article" date="2014" name="Nat. Genet.">
        <title>Genome and transcriptome of the porcine whipworm Trichuris suis.</title>
        <authorList>
            <person name="Jex A.R."/>
            <person name="Nejsum P."/>
            <person name="Schwarz E.M."/>
            <person name="Hu L."/>
            <person name="Young N.D."/>
            <person name="Hall R.S."/>
            <person name="Korhonen P.K."/>
            <person name="Liao S."/>
            <person name="Thamsborg S."/>
            <person name="Xia J."/>
            <person name="Xu P."/>
            <person name="Wang S."/>
            <person name="Scheerlinck J.P."/>
            <person name="Hofmann A."/>
            <person name="Sternberg P.W."/>
            <person name="Wang J."/>
            <person name="Gasser R.B."/>
        </authorList>
    </citation>
    <scope>NUCLEOTIDE SEQUENCE [LARGE SCALE GENOMIC DNA]</scope>
    <source>
        <strain evidence="1">DCEP-RM93F</strain>
    </source>
</reference>
<dbReference type="Proteomes" id="UP000030758">
    <property type="component" value="Unassembled WGS sequence"/>
</dbReference>
<proteinExistence type="predicted"/>
<name>A0A085MQ52_9BILA</name>
<feature type="non-terminal residue" evidence="1">
    <location>
        <position position="119"/>
    </location>
</feature>
<gene>
    <name evidence="1" type="ORF">M514_28473</name>
</gene>